<feature type="region of interest" description="Disordered" evidence="6">
    <location>
        <begin position="79"/>
        <end position="101"/>
    </location>
</feature>
<keyword evidence="5 7" id="KW-0472">Membrane</keyword>
<feature type="transmembrane region" description="Helical" evidence="7">
    <location>
        <begin position="530"/>
        <end position="550"/>
    </location>
</feature>
<comment type="subcellular location">
    <subcellularLocation>
        <location evidence="1">Membrane</location>
        <topology evidence="1">Multi-pass membrane protein</topology>
    </subcellularLocation>
</comment>
<feature type="domain" description="Citrate transporter-like" evidence="8">
    <location>
        <begin position="367"/>
        <end position="794"/>
    </location>
</feature>
<feature type="transmembrane region" description="Helical" evidence="7">
    <location>
        <begin position="667"/>
        <end position="686"/>
    </location>
</feature>
<evidence type="ECO:0000256" key="3">
    <source>
        <dbReference type="ARBA" id="ARBA00022692"/>
    </source>
</evidence>
<evidence type="ECO:0000256" key="6">
    <source>
        <dbReference type="SAM" id="MobiDB-lite"/>
    </source>
</evidence>
<dbReference type="Proteomes" id="UP000708208">
    <property type="component" value="Unassembled WGS sequence"/>
</dbReference>
<comment type="caution">
    <text evidence="9">The sequence shown here is derived from an EMBL/GenBank/DDBJ whole genome shotgun (WGS) entry which is preliminary data.</text>
</comment>
<dbReference type="Pfam" id="PF03600">
    <property type="entry name" value="CitMHS"/>
    <property type="match status" value="1"/>
</dbReference>
<feature type="transmembrane region" description="Helical" evidence="7">
    <location>
        <begin position="355"/>
        <end position="372"/>
    </location>
</feature>
<evidence type="ECO:0000313" key="9">
    <source>
        <dbReference type="EMBL" id="CAG7785050.1"/>
    </source>
</evidence>
<keyword evidence="4 7" id="KW-1133">Transmembrane helix</keyword>
<gene>
    <name evidence="9" type="ORF">AFUS01_LOCUS23700</name>
</gene>
<keyword evidence="2" id="KW-0813">Transport</keyword>
<evidence type="ECO:0000256" key="5">
    <source>
        <dbReference type="ARBA" id="ARBA00023136"/>
    </source>
</evidence>
<dbReference type="CDD" id="cd01116">
    <property type="entry name" value="P_permease"/>
    <property type="match status" value="1"/>
</dbReference>
<protein>
    <recommendedName>
        <fullName evidence="8">Citrate transporter-like domain-containing protein</fullName>
    </recommendedName>
</protein>
<dbReference type="OrthoDB" id="442352at2759"/>
<proteinExistence type="predicted"/>
<feature type="transmembrane region" description="Helical" evidence="7">
    <location>
        <begin position="698"/>
        <end position="721"/>
    </location>
</feature>
<evidence type="ECO:0000256" key="4">
    <source>
        <dbReference type="ARBA" id="ARBA00022989"/>
    </source>
</evidence>
<evidence type="ECO:0000256" key="2">
    <source>
        <dbReference type="ARBA" id="ARBA00022448"/>
    </source>
</evidence>
<evidence type="ECO:0000313" key="10">
    <source>
        <dbReference type="Proteomes" id="UP000708208"/>
    </source>
</evidence>
<feature type="transmembrane region" description="Helical" evidence="7">
    <location>
        <begin position="486"/>
        <end position="510"/>
    </location>
</feature>
<evidence type="ECO:0000259" key="8">
    <source>
        <dbReference type="Pfam" id="PF03600"/>
    </source>
</evidence>
<dbReference type="GO" id="GO:0055085">
    <property type="term" value="P:transmembrane transport"/>
    <property type="evidence" value="ECO:0007669"/>
    <property type="project" value="InterPro"/>
</dbReference>
<dbReference type="PANTHER" id="PTHR43568">
    <property type="entry name" value="P PROTEIN"/>
    <property type="match status" value="1"/>
</dbReference>
<feature type="transmembrane region" description="Helical" evidence="7">
    <location>
        <begin position="446"/>
        <end position="465"/>
    </location>
</feature>
<evidence type="ECO:0000256" key="1">
    <source>
        <dbReference type="ARBA" id="ARBA00004141"/>
    </source>
</evidence>
<keyword evidence="3 7" id="KW-0812">Transmembrane</keyword>
<feature type="transmembrane region" description="Helical" evidence="7">
    <location>
        <begin position="407"/>
        <end position="426"/>
    </location>
</feature>
<dbReference type="InterPro" id="IPR051475">
    <property type="entry name" value="Diverse_Ion_Transporter"/>
</dbReference>
<feature type="transmembrane region" description="Helical" evidence="7">
    <location>
        <begin position="741"/>
        <end position="760"/>
    </location>
</feature>
<sequence>MGDVKSENSKDSIFTKLSGSFAEMRNRLSSSAMNLLQKRSEGDDQGQDDELPSYTDRSHLLDSRETFLHYGSMGTGETFNDEFDGIDDDHPLERNSLHGSSPFLPMTPLSIHIDDEDNITSSPAGLPGNGLEIPTINISQDFNFLTVDTRGRHGSGSSGFLSEPWNQGPISPTPTFASSFEFQHQPSKKFSWKRTIKISTLAIIYLLAAALITANNEKKIEFFQVTTQEIKPFQYPVHLPLPELQTYPILSVTVKGSFVPDNLENVTETQLIISVEKQDENNNIIRTVSKKWRLGIVVGENSDTVSESVRTTTFNLADINLDDDSKYALVFRTNSQKVVPFALNIRLLAEGIENGAIYGGAILIGLYILIIFEVINRTLSAMLAAATAIGVLSLFNERPTTEEMVSWLDMDTLILLFSMMVMMAVFCETGFFDYSAYIMYKVTNGQVWPLITGLCIFTALVSAFLDNVTTVLLMTPVTIRICEAMTLNPVPVLISIVIFSNIGGAMTPVGDPPNVIIANNPKVLEAGVDFSVFALHMLLGIIPVIIVAYIQLRIIFRSMKSLQFSEPYEVAELRREIEVWLRAADSLSSYSKDEGHVRTLLLAKIRHLKGKLKTRIRMGGQSEENYKQTLLELELSCKIRDWPLLIKSGIVLTACIIMFFLHSFPQLNLSLGWTALLGAILLLVLADRRELEGIFTRVEWSTLIFFSALFIVMEAVSRLGLLKWIGQQTEEIVLNVNPESRLTVAIVIILWVSGIASAFIDNIPFTTMMIQIVTSLAERINLPLQPLVWALAFGTCLGGNGTLIGASANVVCAGVADQHGYRFTFIQYFKIGFPMMIVSLIVSNVYLLICHTALKLVLAECPAVEKS</sequence>
<feature type="transmembrane region" description="Helical" evidence="7">
    <location>
        <begin position="644"/>
        <end position="661"/>
    </location>
</feature>
<feature type="region of interest" description="Disordered" evidence="6">
    <location>
        <begin position="32"/>
        <end position="58"/>
    </location>
</feature>
<accession>A0A8J2PFK2</accession>
<evidence type="ECO:0000256" key="7">
    <source>
        <dbReference type="SAM" id="Phobius"/>
    </source>
</evidence>
<dbReference type="GO" id="GO:0016020">
    <property type="term" value="C:membrane"/>
    <property type="evidence" value="ECO:0007669"/>
    <property type="project" value="UniProtKB-SubCell"/>
</dbReference>
<feature type="transmembrane region" description="Helical" evidence="7">
    <location>
        <begin position="828"/>
        <end position="849"/>
    </location>
</feature>
<dbReference type="AlphaFoldDB" id="A0A8J2PFK2"/>
<keyword evidence="10" id="KW-1185">Reference proteome</keyword>
<name>A0A8J2PFK2_9HEXA</name>
<dbReference type="EMBL" id="CAJVCH010287937">
    <property type="protein sequence ID" value="CAG7785050.1"/>
    <property type="molecule type" value="Genomic_DNA"/>
</dbReference>
<organism evidence="9 10">
    <name type="scientific">Allacma fusca</name>
    <dbReference type="NCBI Taxonomy" id="39272"/>
    <lineage>
        <taxon>Eukaryota</taxon>
        <taxon>Metazoa</taxon>
        <taxon>Ecdysozoa</taxon>
        <taxon>Arthropoda</taxon>
        <taxon>Hexapoda</taxon>
        <taxon>Collembola</taxon>
        <taxon>Symphypleona</taxon>
        <taxon>Sminthuridae</taxon>
        <taxon>Allacma</taxon>
    </lineage>
</organism>
<dbReference type="InterPro" id="IPR004680">
    <property type="entry name" value="Cit_transptr-like_dom"/>
</dbReference>
<reference evidence="9" key="1">
    <citation type="submission" date="2021-06" db="EMBL/GenBank/DDBJ databases">
        <authorList>
            <person name="Hodson N. C."/>
            <person name="Mongue J. A."/>
            <person name="Jaron S. K."/>
        </authorList>
    </citation>
    <scope>NUCLEOTIDE SEQUENCE</scope>
</reference>
<dbReference type="PANTHER" id="PTHR43568:SF1">
    <property type="entry name" value="P PROTEIN"/>
    <property type="match status" value="1"/>
</dbReference>